<dbReference type="PROSITE" id="PS51257">
    <property type="entry name" value="PROKAR_LIPOPROTEIN"/>
    <property type="match status" value="1"/>
</dbReference>
<evidence type="ECO:0000313" key="3">
    <source>
        <dbReference type="Proteomes" id="UP000198862"/>
    </source>
</evidence>
<feature type="chain" id="PRO_5011469564" description="DUF4350 domain-containing protein" evidence="1">
    <location>
        <begin position="25"/>
        <end position="300"/>
    </location>
</feature>
<evidence type="ECO:0000313" key="2">
    <source>
        <dbReference type="EMBL" id="SFC90390.1"/>
    </source>
</evidence>
<sequence length="300" mass="32919">MKLICKTIILGFFLGGVLSCSDGAQQFDPDFIPKNTKTSFSKLNSPIVLIDEAHNNFLTTNGRYKPFSQVLSSDGYTVKPSKEKFTLEYLKQADILVIANALDRNRQDWTPPFGDAFETGEIEVVKQWVSQGGSLFLVADHTPFPKVIEKLSAAFGFEFSNGHVRVAVFRLDDNSLMDHSITKGAPHSERITQVKTFGGSAFQIPETAKPLLMLGKSATSLVPDVPFQVNAKTPRVSMNGWYQGAVLEVGKGRVAVFSEGMAFSSQLIVSTGKKHGLVSGGAEQNEQFLLNVMHWLSKVI</sequence>
<dbReference type="Gene3D" id="3.40.50.880">
    <property type="match status" value="1"/>
</dbReference>
<keyword evidence="1" id="KW-0732">Signal</keyword>
<accession>A0A1I1N9H3</accession>
<dbReference type="Proteomes" id="UP000198862">
    <property type="component" value="Unassembled WGS sequence"/>
</dbReference>
<keyword evidence="3" id="KW-1185">Reference proteome</keyword>
<dbReference type="RefSeq" id="WP_091985260.1">
    <property type="nucleotide sequence ID" value="NZ_FOLO01000022.1"/>
</dbReference>
<gene>
    <name evidence="2" type="ORF">SAMN02745724_02880</name>
</gene>
<dbReference type="SUPFAM" id="SSF52317">
    <property type="entry name" value="Class I glutamine amidotransferase-like"/>
    <property type="match status" value="1"/>
</dbReference>
<organism evidence="2 3">
    <name type="scientific">Pseudoalteromonas denitrificans DSM 6059</name>
    <dbReference type="NCBI Taxonomy" id="1123010"/>
    <lineage>
        <taxon>Bacteria</taxon>
        <taxon>Pseudomonadati</taxon>
        <taxon>Pseudomonadota</taxon>
        <taxon>Gammaproteobacteria</taxon>
        <taxon>Alteromonadales</taxon>
        <taxon>Pseudoalteromonadaceae</taxon>
        <taxon>Pseudoalteromonas</taxon>
    </lineage>
</organism>
<name>A0A1I1N9H3_9GAMM</name>
<protein>
    <recommendedName>
        <fullName evidence="4">DUF4350 domain-containing protein</fullName>
    </recommendedName>
</protein>
<dbReference type="InterPro" id="IPR029062">
    <property type="entry name" value="Class_I_gatase-like"/>
</dbReference>
<feature type="signal peptide" evidence="1">
    <location>
        <begin position="1"/>
        <end position="24"/>
    </location>
</feature>
<dbReference type="AlphaFoldDB" id="A0A1I1N9H3"/>
<reference evidence="2 3" key="1">
    <citation type="submission" date="2016-10" db="EMBL/GenBank/DDBJ databases">
        <authorList>
            <person name="de Groot N.N."/>
        </authorList>
    </citation>
    <scope>NUCLEOTIDE SEQUENCE [LARGE SCALE GENOMIC DNA]</scope>
    <source>
        <strain evidence="2 3">DSM 6059</strain>
    </source>
</reference>
<evidence type="ECO:0008006" key="4">
    <source>
        <dbReference type="Google" id="ProtNLM"/>
    </source>
</evidence>
<dbReference type="EMBL" id="FOLO01000022">
    <property type="protein sequence ID" value="SFC90390.1"/>
    <property type="molecule type" value="Genomic_DNA"/>
</dbReference>
<evidence type="ECO:0000256" key="1">
    <source>
        <dbReference type="SAM" id="SignalP"/>
    </source>
</evidence>
<dbReference type="OrthoDB" id="6397329at2"/>
<proteinExistence type="predicted"/>